<dbReference type="AlphaFoldDB" id="A0A017TDK1"/>
<comment type="caution">
    <text evidence="1">The sequence shown here is derived from an EMBL/GenBank/DDBJ whole genome shotgun (WGS) entry which is preliminary data.</text>
</comment>
<organism evidence="1 2">
    <name type="scientific">Chondromyces apiculatus DSM 436</name>
    <dbReference type="NCBI Taxonomy" id="1192034"/>
    <lineage>
        <taxon>Bacteria</taxon>
        <taxon>Pseudomonadati</taxon>
        <taxon>Myxococcota</taxon>
        <taxon>Polyangia</taxon>
        <taxon>Polyangiales</taxon>
        <taxon>Polyangiaceae</taxon>
        <taxon>Chondromyces</taxon>
    </lineage>
</organism>
<protein>
    <submittedName>
        <fullName evidence="1">Uncharacterized protein</fullName>
    </submittedName>
</protein>
<sequence>MVERQGRRVNLGPVEATFVDPCLWQTVAVGPTLVRRT</sequence>
<reference evidence="1 2" key="1">
    <citation type="submission" date="2013-05" db="EMBL/GenBank/DDBJ databases">
        <title>Genome assembly of Chondromyces apiculatus DSM 436.</title>
        <authorList>
            <person name="Sharma G."/>
            <person name="Khatri I."/>
            <person name="Kaur C."/>
            <person name="Mayilraj S."/>
            <person name="Subramanian S."/>
        </authorList>
    </citation>
    <scope>NUCLEOTIDE SEQUENCE [LARGE SCALE GENOMIC DNA]</scope>
    <source>
        <strain evidence="1 2">DSM 436</strain>
    </source>
</reference>
<evidence type="ECO:0000313" key="2">
    <source>
        <dbReference type="Proteomes" id="UP000019678"/>
    </source>
</evidence>
<evidence type="ECO:0000313" key="1">
    <source>
        <dbReference type="EMBL" id="EYF06890.1"/>
    </source>
</evidence>
<keyword evidence="2" id="KW-1185">Reference proteome</keyword>
<dbReference type="EMBL" id="ASRX01000014">
    <property type="protein sequence ID" value="EYF06890.1"/>
    <property type="molecule type" value="Genomic_DNA"/>
</dbReference>
<name>A0A017TDK1_9BACT</name>
<dbReference type="Proteomes" id="UP000019678">
    <property type="component" value="Unassembled WGS sequence"/>
</dbReference>
<gene>
    <name evidence="1" type="ORF">CAP_1587</name>
</gene>
<accession>A0A017TDK1</accession>
<proteinExistence type="predicted"/>